<proteinExistence type="predicted"/>
<comment type="caution">
    <text evidence="1">The sequence shown here is derived from an EMBL/GenBank/DDBJ whole genome shotgun (WGS) entry which is preliminary data.</text>
</comment>
<dbReference type="Proteomes" id="UP000305906">
    <property type="component" value="Unassembled WGS sequence"/>
</dbReference>
<dbReference type="EMBL" id="VBZC01000010">
    <property type="protein sequence ID" value="TLS46116.1"/>
    <property type="molecule type" value="Genomic_DNA"/>
</dbReference>
<accession>A0A5R9FVW7</accession>
<evidence type="ECO:0000313" key="2">
    <source>
        <dbReference type="Proteomes" id="UP000305906"/>
    </source>
</evidence>
<evidence type="ECO:0008006" key="3">
    <source>
        <dbReference type="Google" id="ProtNLM"/>
    </source>
</evidence>
<gene>
    <name evidence="1" type="ORF">FE633_11265</name>
</gene>
<keyword evidence="2" id="KW-1185">Reference proteome</keyword>
<organism evidence="1 2">
    <name type="scientific">Streptomyces montanus</name>
    <dbReference type="NCBI Taxonomy" id="2580423"/>
    <lineage>
        <taxon>Bacteria</taxon>
        <taxon>Bacillati</taxon>
        <taxon>Actinomycetota</taxon>
        <taxon>Actinomycetes</taxon>
        <taxon>Kitasatosporales</taxon>
        <taxon>Streptomycetaceae</taxon>
        <taxon>Streptomyces</taxon>
    </lineage>
</organism>
<protein>
    <recommendedName>
        <fullName evidence="3">ImmA/IrrE family metallo-endopeptidase</fullName>
    </recommendedName>
</protein>
<name>A0A5R9FVW7_9ACTN</name>
<evidence type="ECO:0000313" key="1">
    <source>
        <dbReference type="EMBL" id="TLS46116.1"/>
    </source>
</evidence>
<sequence>MNDQDLRRYCTQVIQQLDIPDPFDINVLVDRLEQQRGREISLLPMELPTGRGPCGLWVATDEVDYVLYQQNTTKAHQRHIALHELGHMLCGHKSTPAHQEEISQLLMPTLAPSLVRMVLGRTGYDRTEEKAAELVASLIPLQTSSTMPQQPSIQPPPDMAVLISHLERSLERGTPRRT</sequence>
<reference evidence="1 2" key="1">
    <citation type="submission" date="2019-05" db="EMBL/GenBank/DDBJ databases">
        <title>Streptomyces sp. NEAU-C151, a novel actinomycete isolated from soil.</title>
        <authorList>
            <person name="Han L."/>
            <person name="Jiang H."/>
        </authorList>
    </citation>
    <scope>NUCLEOTIDE SEQUENCE [LARGE SCALE GENOMIC DNA]</scope>
    <source>
        <strain evidence="1 2">NEAU-C151</strain>
    </source>
</reference>
<dbReference type="AlphaFoldDB" id="A0A5R9FVW7"/>
<dbReference type="RefSeq" id="WP_138044990.1">
    <property type="nucleotide sequence ID" value="NZ_VBZC01000010.1"/>
</dbReference>